<dbReference type="PANTHER" id="PTHR38448">
    <property type="entry name" value="REGULATORY PROTEIN YLBF-RELATED"/>
    <property type="match status" value="1"/>
</dbReference>
<dbReference type="KEGG" id="vao:FA707_01085"/>
<sequence>MEQTVEAALQDLLAELAENPVIIDYKTIEEQAKNHPKLSELAEAIKFQQKQAVKFAHYGKPVAEQEAIKQADELMREFEDHPLVVTYRQRLIEANDLLQYVTNLIEKEVNIALTLKFEDALTNYQSNEKE</sequence>
<evidence type="ECO:0000313" key="1">
    <source>
        <dbReference type="EMBL" id="QCI87315.1"/>
    </source>
</evidence>
<dbReference type="InterPro" id="IPR052767">
    <property type="entry name" value="Bact_com_dev_regulator"/>
</dbReference>
<dbReference type="Pfam" id="PF06133">
    <property type="entry name" value="Com_YlbF"/>
    <property type="match status" value="1"/>
</dbReference>
<gene>
    <name evidence="1" type="ORF">FA707_01085</name>
</gene>
<dbReference type="InterPro" id="IPR010368">
    <property type="entry name" value="Com_YlbF"/>
</dbReference>
<dbReference type="InterPro" id="IPR016783">
    <property type="entry name" value="Biofilm_formation_YmcA"/>
</dbReference>
<keyword evidence="2" id="KW-1185">Reference proteome</keyword>
<dbReference type="InterPro" id="IPR023378">
    <property type="entry name" value="YheA/YmcA-like_dom_sf"/>
</dbReference>
<name>A0A4D7CSM7_9ENTE</name>
<dbReference type="OrthoDB" id="2167788at2"/>
<proteinExistence type="predicted"/>
<dbReference type="AlphaFoldDB" id="A0A4D7CSM7"/>
<organism evidence="1 2">
    <name type="scientific">Vagococcus zengguangii</name>
    <dbReference type="NCBI Taxonomy" id="2571750"/>
    <lineage>
        <taxon>Bacteria</taxon>
        <taxon>Bacillati</taxon>
        <taxon>Bacillota</taxon>
        <taxon>Bacilli</taxon>
        <taxon>Lactobacillales</taxon>
        <taxon>Enterococcaceae</taxon>
        <taxon>Vagococcus</taxon>
    </lineage>
</organism>
<dbReference type="PANTHER" id="PTHR38448:SF1">
    <property type="entry name" value="YLBF FAMILY REGULATOR"/>
    <property type="match status" value="1"/>
</dbReference>
<accession>A0A4D7CSM7</accession>
<dbReference type="Proteomes" id="UP000298615">
    <property type="component" value="Chromosome"/>
</dbReference>
<dbReference type="PIRSF" id="PIRSF021287">
    <property type="entry name" value="Biofilm_formation_YmcA"/>
    <property type="match status" value="1"/>
</dbReference>
<reference evidence="1 2" key="1">
    <citation type="submission" date="2019-04" db="EMBL/GenBank/DDBJ databases">
        <title>Vagococcus sp. nov., isolated from faeces of yaks (Bos grunniens).</title>
        <authorList>
            <person name="Ge Y."/>
        </authorList>
    </citation>
    <scope>NUCLEOTIDE SEQUENCE [LARGE SCALE GENOMIC DNA]</scope>
    <source>
        <strain evidence="1 2">MN-17</strain>
    </source>
</reference>
<dbReference type="Gene3D" id="1.20.1500.10">
    <property type="entry name" value="YheA/YmcA-like"/>
    <property type="match status" value="1"/>
</dbReference>
<dbReference type="EMBL" id="CP039712">
    <property type="protein sequence ID" value="QCI87315.1"/>
    <property type="molecule type" value="Genomic_DNA"/>
</dbReference>
<dbReference type="SUPFAM" id="SSF158622">
    <property type="entry name" value="YheA/YmcA-like"/>
    <property type="match status" value="1"/>
</dbReference>
<protein>
    <submittedName>
        <fullName evidence="1">Uncharacterized protein</fullName>
    </submittedName>
</protein>
<evidence type="ECO:0000313" key="2">
    <source>
        <dbReference type="Proteomes" id="UP000298615"/>
    </source>
</evidence>